<proteinExistence type="predicted"/>
<reference evidence="2 3" key="1">
    <citation type="submission" date="2016-11" db="EMBL/GenBank/DDBJ databases">
        <authorList>
            <person name="Jaros S."/>
            <person name="Januszkiewicz K."/>
            <person name="Wedrychowicz H."/>
        </authorList>
    </citation>
    <scope>NUCLEOTIDE SEQUENCE [LARGE SCALE GENOMIC DNA]</scope>
    <source>
        <strain evidence="2 3">GAS138</strain>
    </source>
</reference>
<feature type="transmembrane region" description="Helical" evidence="1">
    <location>
        <begin position="15"/>
        <end position="37"/>
    </location>
</feature>
<evidence type="ECO:0000313" key="3">
    <source>
        <dbReference type="Proteomes" id="UP000189796"/>
    </source>
</evidence>
<keyword evidence="1" id="KW-0472">Membrane</keyword>
<dbReference type="Proteomes" id="UP000189796">
    <property type="component" value="Chromosome I"/>
</dbReference>
<sequence>MHNSGEIAPRDREGVFAFAVIAWPAMTVLQSFSPWLLKKLNPIWMVHARMRVTSPLVGEVGSHRQMRSG</sequence>
<dbReference type="AlphaFoldDB" id="A0A1M5XQP4"/>
<accession>A0A1M5XQP4</accession>
<evidence type="ECO:0000256" key="1">
    <source>
        <dbReference type="SAM" id="Phobius"/>
    </source>
</evidence>
<keyword evidence="1" id="KW-1133">Transmembrane helix</keyword>
<organism evidence="2 3">
    <name type="scientific">Bradyrhizobium erythrophlei</name>
    <dbReference type="NCBI Taxonomy" id="1437360"/>
    <lineage>
        <taxon>Bacteria</taxon>
        <taxon>Pseudomonadati</taxon>
        <taxon>Pseudomonadota</taxon>
        <taxon>Alphaproteobacteria</taxon>
        <taxon>Hyphomicrobiales</taxon>
        <taxon>Nitrobacteraceae</taxon>
        <taxon>Bradyrhizobium</taxon>
    </lineage>
</organism>
<dbReference type="EMBL" id="LT670817">
    <property type="protein sequence ID" value="SHI02079.1"/>
    <property type="molecule type" value="Genomic_DNA"/>
</dbReference>
<protein>
    <submittedName>
        <fullName evidence="2">Uncharacterized protein</fullName>
    </submittedName>
</protein>
<gene>
    <name evidence="2" type="ORF">SAMN05443248_7535</name>
</gene>
<evidence type="ECO:0000313" key="2">
    <source>
        <dbReference type="EMBL" id="SHI02079.1"/>
    </source>
</evidence>
<keyword evidence="1" id="KW-0812">Transmembrane</keyword>
<name>A0A1M5XQP4_9BRAD</name>